<comment type="caution">
    <text evidence="3">The sequence shown here is derived from an EMBL/GenBank/DDBJ whole genome shotgun (WGS) entry which is preliminary data.</text>
</comment>
<dbReference type="GO" id="GO:0004519">
    <property type="term" value="F:endonuclease activity"/>
    <property type="evidence" value="ECO:0007669"/>
    <property type="project" value="UniProtKB-KW"/>
</dbReference>
<accession>A0A2A9CS12</accession>
<reference evidence="3 4" key="1">
    <citation type="submission" date="2017-10" db="EMBL/GenBank/DDBJ databases">
        <title>Sequencing the genomes of 1000 actinobacteria strains.</title>
        <authorList>
            <person name="Klenk H.-P."/>
        </authorList>
    </citation>
    <scope>NUCLEOTIDE SEQUENCE [LARGE SCALE GENOMIC DNA]</scope>
    <source>
        <strain evidence="3 4">DSM 15597</strain>
    </source>
</reference>
<dbReference type="Pfam" id="PF13392">
    <property type="entry name" value="HNH_3"/>
    <property type="match status" value="1"/>
</dbReference>
<dbReference type="OrthoDB" id="9802901at2"/>
<keyword evidence="3" id="KW-0378">Hydrolase</keyword>
<dbReference type="RefSeq" id="WP_098460668.1">
    <property type="nucleotide sequence ID" value="NZ_PDJC01000001.1"/>
</dbReference>
<name>A0A2A9CS12_9ACTN</name>
<dbReference type="InterPro" id="IPR003615">
    <property type="entry name" value="HNH_nuc"/>
</dbReference>
<proteinExistence type="predicted"/>
<organism evidence="3 4">
    <name type="scientific">Propionicimonas paludicola</name>
    <dbReference type="NCBI Taxonomy" id="185243"/>
    <lineage>
        <taxon>Bacteria</taxon>
        <taxon>Bacillati</taxon>
        <taxon>Actinomycetota</taxon>
        <taxon>Actinomycetes</taxon>
        <taxon>Propionibacteriales</taxon>
        <taxon>Nocardioidaceae</taxon>
        <taxon>Propionicimonas</taxon>
    </lineage>
</organism>
<dbReference type="EMBL" id="PDJC01000001">
    <property type="protein sequence ID" value="PFG17213.1"/>
    <property type="molecule type" value="Genomic_DNA"/>
</dbReference>
<dbReference type="SUPFAM" id="SSF54060">
    <property type="entry name" value="His-Me finger endonucleases"/>
    <property type="match status" value="1"/>
</dbReference>
<keyword evidence="3" id="KW-0255">Endonuclease</keyword>
<protein>
    <submittedName>
        <fullName evidence="3">HNH endonuclease</fullName>
    </submittedName>
</protein>
<evidence type="ECO:0000259" key="2">
    <source>
        <dbReference type="Pfam" id="PF13392"/>
    </source>
</evidence>
<evidence type="ECO:0000313" key="3">
    <source>
        <dbReference type="EMBL" id="PFG17213.1"/>
    </source>
</evidence>
<dbReference type="AlphaFoldDB" id="A0A2A9CS12"/>
<evidence type="ECO:0000256" key="1">
    <source>
        <dbReference type="SAM" id="MobiDB-lite"/>
    </source>
</evidence>
<keyword evidence="3" id="KW-0540">Nuclease</keyword>
<dbReference type="Proteomes" id="UP000226079">
    <property type="component" value="Unassembled WGS sequence"/>
</dbReference>
<feature type="domain" description="HNH nuclease" evidence="2">
    <location>
        <begin position="60"/>
        <end position="106"/>
    </location>
</feature>
<feature type="compositionally biased region" description="Basic residues" evidence="1">
    <location>
        <begin position="176"/>
        <end position="185"/>
    </location>
</feature>
<dbReference type="InterPro" id="IPR044925">
    <property type="entry name" value="His-Me_finger_sf"/>
</dbReference>
<evidence type="ECO:0000313" key="4">
    <source>
        <dbReference type="Proteomes" id="UP000226079"/>
    </source>
</evidence>
<sequence>MKPTKDQFILDAIATRPDLVRSILDRMIGYPREGCWTWPGAGTYGMVWIPGQPKGTMCVVHRVIWLANHGPIPSGLVVDHDGPRGCRNTRCANPAHLCLSTHAENVSNPHSQRTRPRKAWVAPERKRDILAEAGRWLGLTQREYRRIYGQSIITAELVLAGPPGDPERVSETVSRSNRRKERSHA</sequence>
<keyword evidence="4" id="KW-1185">Reference proteome</keyword>
<feature type="region of interest" description="Disordered" evidence="1">
    <location>
        <begin position="160"/>
        <end position="185"/>
    </location>
</feature>
<gene>
    <name evidence="3" type="ORF">ATK74_1776</name>
</gene>